<feature type="transmembrane region" description="Helical" evidence="1">
    <location>
        <begin position="110"/>
        <end position="129"/>
    </location>
</feature>
<feature type="transmembrane region" description="Helical" evidence="1">
    <location>
        <begin position="136"/>
        <end position="153"/>
    </location>
</feature>
<evidence type="ECO:0000256" key="1">
    <source>
        <dbReference type="SAM" id="Phobius"/>
    </source>
</evidence>
<name>A0A176S5V4_9GAMM</name>
<dbReference type="EMBL" id="LUTY01000345">
    <property type="protein sequence ID" value="OAD23481.1"/>
    <property type="molecule type" value="Genomic_DNA"/>
</dbReference>
<feature type="transmembrane region" description="Helical" evidence="1">
    <location>
        <begin position="12"/>
        <end position="30"/>
    </location>
</feature>
<proteinExistence type="predicted"/>
<feature type="transmembrane region" description="Helical" evidence="1">
    <location>
        <begin position="74"/>
        <end position="98"/>
    </location>
</feature>
<evidence type="ECO:0000313" key="3">
    <source>
        <dbReference type="Proteomes" id="UP000076962"/>
    </source>
</evidence>
<dbReference type="AlphaFoldDB" id="A0A176S5V4"/>
<comment type="caution">
    <text evidence="2">The sequence shown here is derived from an EMBL/GenBank/DDBJ whole genome shotgun (WGS) entry which is preliminary data.</text>
</comment>
<dbReference type="Proteomes" id="UP000076962">
    <property type="component" value="Unassembled WGS sequence"/>
</dbReference>
<keyword evidence="1" id="KW-0472">Membrane</keyword>
<organism evidence="2 3">
    <name type="scientific">Candidatus Thiomargarita nelsonii</name>
    <dbReference type="NCBI Taxonomy" id="1003181"/>
    <lineage>
        <taxon>Bacteria</taxon>
        <taxon>Pseudomonadati</taxon>
        <taxon>Pseudomonadota</taxon>
        <taxon>Gammaproteobacteria</taxon>
        <taxon>Thiotrichales</taxon>
        <taxon>Thiotrichaceae</taxon>
        <taxon>Thiomargarita</taxon>
    </lineage>
</organism>
<gene>
    <name evidence="2" type="ORF">THIOM_000689</name>
</gene>
<reference evidence="2 3" key="1">
    <citation type="submission" date="2016-05" db="EMBL/GenBank/DDBJ databases">
        <title>Single-cell genome of chain-forming Candidatus Thiomargarita nelsonii and comparison to other large sulfur-oxidizing bacteria.</title>
        <authorList>
            <person name="Winkel M."/>
            <person name="Salman V."/>
            <person name="Woyke T."/>
            <person name="Schulz-Vogt H."/>
            <person name="Richter M."/>
            <person name="Flood B."/>
            <person name="Bailey J."/>
            <person name="Amann R."/>
            <person name="Mussmann M."/>
        </authorList>
    </citation>
    <scope>NUCLEOTIDE SEQUENCE [LARGE SCALE GENOMIC DNA]</scope>
    <source>
        <strain evidence="2 3">THI036</strain>
    </source>
</reference>
<keyword evidence="1" id="KW-0812">Transmembrane</keyword>
<feature type="transmembrane region" description="Helical" evidence="1">
    <location>
        <begin position="42"/>
        <end position="62"/>
    </location>
</feature>
<evidence type="ECO:0000313" key="2">
    <source>
        <dbReference type="EMBL" id="OAD23481.1"/>
    </source>
</evidence>
<keyword evidence="3" id="KW-1185">Reference proteome</keyword>
<keyword evidence="1" id="KW-1133">Transmembrane helix</keyword>
<sequence length="154" mass="17562">MVSIIMSKTLARGLVIILLIPYSLFLFEFLAKEVTFKNIVKVFAAVSGPIPLAIFVAYIFVAQKSILKEIDESHLSVFVSFSYLFVTLLMTIIFLYFFETFFYHKFSETVTPIFLNSLVLMMYIVNILVTKRIQIIALLSGLSMGISIYVLFLS</sequence>
<protein>
    <submittedName>
        <fullName evidence="2">Uncharacterized protein</fullName>
    </submittedName>
</protein>
<accession>A0A176S5V4</accession>